<dbReference type="Gene3D" id="1.10.150.300">
    <property type="entry name" value="TGS-like domain"/>
    <property type="match status" value="1"/>
</dbReference>
<dbReference type="PROSITE" id="PS51710">
    <property type="entry name" value="G_OBG"/>
    <property type="match status" value="1"/>
</dbReference>
<dbReference type="SUPFAM" id="SSF52540">
    <property type="entry name" value="P-loop containing nucleoside triphosphate hydrolases"/>
    <property type="match status" value="1"/>
</dbReference>
<dbReference type="OrthoDB" id="9807318at2"/>
<gene>
    <name evidence="6" type="primary">ychF</name>
    <name evidence="7" type="ORF">SAMN06295960_2734</name>
</gene>
<dbReference type="GO" id="GO:0005524">
    <property type="term" value="F:ATP binding"/>
    <property type="evidence" value="ECO:0007669"/>
    <property type="project" value="UniProtKB-UniRule"/>
</dbReference>
<dbReference type="CDD" id="cd04867">
    <property type="entry name" value="TGS_YchF_OLA1"/>
    <property type="match status" value="1"/>
</dbReference>
<dbReference type="NCBIfam" id="TIGR00092">
    <property type="entry name" value="redox-regulated ATPase YchF"/>
    <property type="match status" value="1"/>
</dbReference>
<keyword evidence="4 6" id="KW-0067">ATP-binding</keyword>
<dbReference type="InterPro" id="IPR023192">
    <property type="entry name" value="TGS-like_dom_sf"/>
</dbReference>
<evidence type="ECO:0000256" key="4">
    <source>
        <dbReference type="ARBA" id="ARBA00022840"/>
    </source>
</evidence>
<evidence type="ECO:0000256" key="1">
    <source>
        <dbReference type="ARBA" id="ARBA00001946"/>
    </source>
</evidence>
<dbReference type="GO" id="GO:0005525">
    <property type="term" value="F:GTP binding"/>
    <property type="evidence" value="ECO:0007669"/>
    <property type="project" value="InterPro"/>
</dbReference>
<sequence length="366" mass="40295">MALKAGIVGLPNVGKSTLFNAITQAGAESANYPFCTIDPNVGVVEVPDERLNKLTELVTPNRTVPTAFEFVDIAGLVRGASKGEGLGNKFLAHIREVDAIVHVVRCFEDENITHVDGKIDPISDIQTINLELILADLESVEKRLDRTKKNMKSGDKKYAAEAAVLEKLKEALYNDMPVRSVELSDDEKVLIRELHLLTIKPVLYAANVSEDEVSSADSNPYVLKVKEFAAEEGAEVVPISAKVEAEIAELEGEDRDMFLEELGLEESGLNRLIKAAYRLLGLYTYFTAGVQEVRAWTIRKGMKAPQAAGVIHTDFERGFIRAEVVSYDDLVAAGTMGVAREQGKLRLEGKEYVVNDGDVMHFRFNV</sequence>
<dbReference type="Proteomes" id="UP000193834">
    <property type="component" value="Unassembled WGS sequence"/>
</dbReference>
<dbReference type="GO" id="GO:0046872">
    <property type="term" value="F:metal ion binding"/>
    <property type="evidence" value="ECO:0007669"/>
    <property type="project" value="UniProtKB-KW"/>
</dbReference>
<evidence type="ECO:0000256" key="3">
    <source>
        <dbReference type="ARBA" id="ARBA00022741"/>
    </source>
</evidence>
<dbReference type="GO" id="GO:0043023">
    <property type="term" value="F:ribosomal large subunit binding"/>
    <property type="evidence" value="ECO:0007669"/>
    <property type="project" value="UniProtKB-UniRule"/>
</dbReference>
<dbReference type="STRING" id="1852522.SAMN06295960_2734"/>
<organism evidence="7 8">
    <name type="scientific">Paenibacillus aquistagni</name>
    <dbReference type="NCBI Taxonomy" id="1852522"/>
    <lineage>
        <taxon>Bacteria</taxon>
        <taxon>Bacillati</taxon>
        <taxon>Bacillota</taxon>
        <taxon>Bacilli</taxon>
        <taxon>Bacillales</taxon>
        <taxon>Paenibacillaceae</taxon>
        <taxon>Paenibacillus</taxon>
    </lineage>
</organism>
<dbReference type="InterPro" id="IPR027417">
    <property type="entry name" value="P-loop_NTPase"/>
</dbReference>
<dbReference type="Pfam" id="PF01926">
    <property type="entry name" value="MMR_HSR1"/>
    <property type="match status" value="1"/>
</dbReference>
<comment type="cofactor">
    <cofactor evidence="1">
        <name>Mg(2+)</name>
        <dbReference type="ChEBI" id="CHEBI:18420"/>
    </cofactor>
</comment>
<keyword evidence="5" id="KW-0460">Magnesium</keyword>
<dbReference type="PRINTS" id="PR00326">
    <property type="entry name" value="GTP1OBG"/>
</dbReference>
<comment type="function">
    <text evidence="6">ATPase that binds to both the 70S ribosome and the 50S ribosomal subunit in a nucleotide-independent manner.</text>
</comment>
<keyword evidence="2" id="KW-0479">Metal-binding</keyword>
<dbReference type="FunFam" id="1.10.150.300:FF:000004">
    <property type="entry name" value="Ribosome-binding ATPase YchF"/>
    <property type="match status" value="1"/>
</dbReference>
<dbReference type="Gene3D" id="3.40.50.300">
    <property type="entry name" value="P-loop containing nucleotide triphosphate hydrolases"/>
    <property type="match status" value="1"/>
</dbReference>
<proteinExistence type="inferred from homology"/>
<dbReference type="HAMAP" id="MF_00944">
    <property type="entry name" value="YchF_OLA1_ATPase"/>
    <property type="match status" value="1"/>
</dbReference>
<dbReference type="FunFam" id="3.10.20.30:FF:000001">
    <property type="entry name" value="Ribosome-binding ATPase YchF"/>
    <property type="match status" value="1"/>
</dbReference>
<dbReference type="AlphaFoldDB" id="A0A1X7KV00"/>
<dbReference type="GO" id="GO:0016887">
    <property type="term" value="F:ATP hydrolysis activity"/>
    <property type="evidence" value="ECO:0007669"/>
    <property type="project" value="UniProtKB-UniRule"/>
</dbReference>
<dbReference type="InterPro" id="IPR013029">
    <property type="entry name" value="YchF_C"/>
</dbReference>
<dbReference type="EMBL" id="FXAZ01000003">
    <property type="protein sequence ID" value="SMG45305.1"/>
    <property type="molecule type" value="Genomic_DNA"/>
</dbReference>
<dbReference type="PANTHER" id="PTHR23305:SF18">
    <property type="entry name" value="OBG-TYPE G DOMAIN-CONTAINING PROTEIN"/>
    <property type="match status" value="1"/>
</dbReference>
<protein>
    <recommendedName>
        <fullName evidence="6">Ribosome-binding ATPase YchF</fullName>
    </recommendedName>
</protein>
<reference evidence="7 8" key="1">
    <citation type="submission" date="2017-04" db="EMBL/GenBank/DDBJ databases">
        <authorList>
            <person name="Afonso C.L."/>
            <person name="Miller P.J."/>
            <person name="Scott M.A."/>
            <person name="Spackman E."/>
            <person name="Goraichik I."/>
            <person name="Dimitrov K.M."/>
            <person name="Suarez D.L."/>
            <person name="Swayne D.E."/>
        </authorList>
    </citation>
    <scope>NUCLEOTIDE SEQUENCE [LARGE SCALE GENOMIC DNA]</scope>
    <source>
        <strain evidence="7 8">11</strain>
    </source>
</reference>
<dbReference type="InterPro" id="IPR012675">
    <property type="entry name" value="Beta-grasp_dom_sf"/>
</dbReference>
<dbReference type="InterPro" id="IPR041706">
    <property type="entry name" value="YchF_N"/>
</dbReference>
<keyword evidence="8" id="KW-1185">Reference proteome</keyword>
<dbReference type="CDD" id="cd01900">
    <property type="entry name" value="YchF"/>
    <property type="match status" value="1"/>
</dbReference>
<dbReference type="PROSITE" id="PS51880">
    <property type="entry name" value="TGS"/>
    <property type="match status" value="1"/>
</dbReference>
<feature type="binding site" evidence="6">
    <location>
        <begin position="12"/>
        <end position="17"/>
    </location>
    <ligand>
        <name>ATP</name>
        <dbReference type="ChEBI" id="CHEBI:30616"/>
    </ligand>
</feature>
<dbReference type="SUPFAM" id="SSF81271">
    <property type="entry name" value="TGS-like"/>
    <property type="match status" value="1"/>
</dbReference>
<name>A0A1X7KV00_9BACL</name>
<dbReference type="InterPro" id="IPR031167">
    <property type="entry name" value="G_OBG"/>
</dbReference>
<evidence type="ECO:0000313" key="8">
    <source>
        <dbReference type="Proteomes" id="UP000193834"/>
    </source>
</evidence>
<dbReference type="PANTHER" id="PTHR23305">
    <property type="entry name" value="OBG GTPASE FAMILY"/>
    <property type="match status" value="1"/>
</dbReference>
<dbReference type="PIRSF" id="PIRSF006641">
    <property type="entry name" value="CHP00092"/>
    <property type="match status" value="1"/>
</dbReference>
<dbReference type="InterPro" id="IPR012676">
    <property type="entry name" value="TGS-like"/>
</dbReference>
<dbReference type="InterPro" id="IPR004095">
    <property type="entry name" value="TGS"/>
</dbReference>
<dbReference type="Pfam" id="PF06071">
    <property type="entry name" value="YchF-GTPase_C"/>
    <property type="match status" value="1"/>
</dbReference>
<accession>A0A1X7KV00</accession>
<evidence type="ECO:0000256" key="6">
    <source>
        <dbReference type="HAMAP-Rule" id="MF_00944"/>
    </source>
</evidence>
<comment type="similarity">
    <text evidence="6">Belongs to the TRAFAC class OBG-HflX-like GTPase superfamily. OBG GTPase family. YchF/OLA1 subfamily.</text>
</comment>
<keyword evidence="3 6" id="KW-0547">Nucleotide-binding</keyword>
<dbReference type="InterPro" id="IPR006073">
    <property type="entry name" value="GTP-bd"/>
</dbReference>
<dbReference type="InterPro" id="IPR004396">
    <property type="entry name" value="ATPase_YchF/OLA1"/>
</dbReference>
<dbReference type="RefSeq" id="WP_085494900.1">
    <property type="nucleotide sequence ID" value="NZ_FXAZ01000003.1"/>
</dbReference>
<dbReference type="Gene3D" id="3.10.20.30">
    <property type="match status" value="1"/>
</dbReference>
<evidence type="ECO:0000256" key="5">
    <source>
        <dbReference type="ARBA" id="ARBA00022842"/>
    </source>
</evidence>
<evidence type="ECO:0000313" key="7">
    <source>
        <dbReference type="EMBL" id="SMG45305.1"/>
    </source>
</evidence>
<dbReference type="GO" id="GO:0005737">
    <property type="term" value="C:cytoplasm"/>
    <property type="evidence" value="ECO:0007669"/>
    <property type="project" value="TreeGrafter"/>
</dbReference>
<evidence type="ECO:0000256" key="2">
    <source>
        <dbReference type="ARBA" id="ARBA00022723"/>
    </source>
</evidence>